<dbReference type="OrthoDB" id="10517642at2759"/>
<gene>
    <name evidence="1" type="ORF">BaOVIS_028830</name>
</gene>
<dbReference type="AlphaFoldDB" id="A0A9W5TF14"/>
<evidence type="ECO:0000313" key="1">
    <source>
        <dbReference type="EMBL" id="GFE55479.1"/>
    </source>
</evidence>
<dbReference type="Proteomes" id="UP001057455">
    <property type="component" value="Unassembled WGS sequence"/>
</dbReference>
<comment type="caution">
    <text evidence="1">The sequence shown here is derived from an EMBL/GenBank/DDBJ whole genome shotgun (WGS) entry which is preliminary data.</text>
</comment>
<proteinExistence type="predicted"/>
<reference evidence="1" key="1">
    <citation type="submission" date="2019-12" db="EMBL/GenBank/DDBJ databases">
        <title>Genome sequence of Babesia ovis.</title>
        <authorList>
            <person name="Yamagishi J."/>
            <person name="Sevinc F."/>
            <person name="Xuan X."/>
        </authorList>
    </citation>
    <scope>NUCLEOTIDE SEQUENCE</scope>
    <source>
        <strain evidence="1">Selcuk</strain>
    </source>
</reference>
<accession>A0A9W5TF14</accession>
<evidence type="ECO:0000313" key="2">
    <source>
        <dbReference type="Proteomes" id="UP001057455"/>
    </source>
</evidence>
<protein>
    <submittedName>
        <fullName evidence="1">Multidrug resistance-associated 4-like, putative</fullName>
    </submittedName>
</protein>
<sequence length="200" mass="22200">MTSSGSDERRPGLFGVRRRLAESLTDSGLSSSKASLDSVRIPLDASTNSVEESAEAAIVADRLLKEACDHRNEILTSFHQFLDANALQATDAVDAISTDTARHIFERCSEQLNSHFGPRNVLLFRATRVDHTDTALLFRGTIETQDFDLVVSRIKFKTLLRYLERPSGAAGDVSQTLILLYPRFLNRRLIVPSAVVMVHD</sequence>
<keyword evidence="2" id="KW-1185">Reference proteome</keyword>
<name>A0A9W5TF14_BABOV</name>
<dbReference type="EMBL" id="BLIY01000022">
    <property type="protein sequence ID" value="GFE55479.1"/>
    <property type="molecule type" value="Genomic_DNA"/>
</dbReference>
<organism evidence="1 2">
    <name type="scientific">Babesia ovis</name>
    <dbReference type="NCBI Taxonomy" id="5869"/>
    <lineage>
        <taxon>Eukaryota</taxon>
        <taxon>Sar</taxon>
        <taxon>Alveolata</taxon>
        <taxon>Apicomplexa</taxon>
        <taxon>Aconoidasida</taxon>
        <taxon>Piroplasmida</taxon>
        <taxon>Babesiidae</taxon>
        <taxon>Babesia</taxon>
    </lineage>
</organism>